<gene>
    <name evidence="1" type="ORF">Ciccas_005080</name>
</gene>
<comment type="caution">
    <text evidence="1">The sequence shown here is derived from an EMBL/GenBank/DDBJ whole genome shotgun (WGS) entry which is preliminary data.</text>
</comment>
<sequence length="126" mass="14164">MPEPFMRLLMERESSAVYFVYWGNPLPRAVISLTVQSDELFNRSLSCELVLTTSNRSVLSSQLIGVCLPLLFSSIQACETEKRSEYTAMCHCEAPDLDFAVVRISFVPTSHLQRSPLQHATVSLHS</sequence>
<evidence type="ECO:0000313" key="1">
    <source>
        <dbReference type="EMBL" id="KAL3316273.1"/>
    </source>
</evidence>
<dbReference type="Proteomes" id="UP001626550">
    <property type="component" value="Unassembled WGS sequence"/>
</dbReference>
<evidence type="ECO:0000313" key="2">
    <source>
        <dbReference type="Proteomes" id="UP001626550"/>
    </source>
</evidence>
<dbReference type="AlphaFoldDB" id="A0ABD2QA37"/>
<dbReference type="EMBL" id="JBJKFK010000569">
    <property type="protein sequence ID" value="KAL3316273.1"/>
    <property type="molecule type" value="Genomic_DNA"/>
</dbReference>
<reference evidence="1 2" key="1">
    <citation type="submission" date="2024-11" db="EMBL/GenBank/DDBJ databases">
        <title>Adaptive evolution of stress response genes in parasites aligns with host niche diversity.</title>
        <authorList>
            <person name="Hahn C."/>
            <person name="Resl P."/>
        </authorList>
    </citation>
    <scope>NUCLEOTIDE SEQUENCE [LARGE SCALE GENOMIC DNA]</scope>
    <source>
        <strain evidence="1">EGGRZ-B1_66</strain>
        <tissue evidence="1">Body</tissue>
    </source>
</reference>
<organism evidence="1 2">
    <name type="scientific">Cichlidogyrus casuarinus</name>
    <dbReference type="NCBI Taxonomy" id="1844966"/>
    <lineage>
        <taxon>Eukaryota</taxon>
        <taxon>Metazoa</taxon>
        <taxon>Spiralia</taxon>
        <taxon>Lophotrochozoa</taxon>
        <taxon>Platyhelminthes</taxon>
        <taxon>Monogenea</taxon>
        <taxon>Monopisthocotylea</taxon>
        <taxon>Dactylogyridea</taxon>
        <taxon>Ancyrocephalidae</taxon>
        <taxon>Cichlidogyrus</taxon>
    </lineage>
</organism>
<keyword evidence="2" id="KW-1185">Reference proteome</keyword>
<proteinExistence type="predicted"/>
<name>A0ABD2QA37_9PLAT</name>
<protein>
    <submittedName>
        <fullName evidence="1">Uncharacterized protein</fullName>
    </submittedName>
</protein>
<accession>A0ABD2QA37</accession>